<sequence length="363" mass="39978">MASASLRAPFSVDIQGDQLVVYQADQAEGIVTRTICTLDLRHQHSFYLSHDVVVCRDVQGFEFSLETHDSDETHELLTALSRALLRHGRRKTQRRLMGVFVLLVVLCLGALWLGRALELPVVMPAAQVITPSVPSAPDPDLAKRSAPAPIASEPRQSAADAAPDDGWTLPREVRVTLPQKLHNAAKRKLFTVDYSSGHARTLYVFSDPGCPNCQRLEASLNTLSDAFNVVVFPVPVIGKEKSIAAITPVLCLPPEQRKAAWDRLFDPVPEGVTLGKAQEKPESRASEEVDSKTEKQPDCDVAVKALGINQTAYQAYRIPGTPWVISDDGRYVPQTLLRDPIRLKAFLEEQPARQVQEVSNAPQ</sequence>
<feature type="domain" description="Thioredoxin-like fold" evidence="3">
    <location>
        <begin position="198"/>
        <end position="332"/>
    </location>
</feature>
<dbReference type="AlphaFoldDB" id="A0AB37QTE1"/>
<evidence type="ECO:0000259" key="3">
    <source>
        <dbReference type="Pfam" id="PF13098"/>
    </source>
</evidence>
<organism evidence="4 5">
    <name type="scientific">Pseudomonas coronafaciens pv. garcae</name>
    <dbReference type="NCBI Taxonomy" id="251653"/>
    <lineage>
        <taxon>Bacteria</taxon>
        <taxon>Pseudomonadati</taxon>
        <taxon>Pseudomonadota</taxon>
        <taxon>Gammaproteobacteria</taxon>
        <taxon>Pseudomonadales</taxon>
        <taxon>Pseudomonadaceae</taxon>
        <taxon>Pseudomonas</taxon>
        <taxon>Pseudomonas coronafaciens</taxon>
    </lineage>
</organism>
<feature type="region of interest" description="Disordered" evidence="1">
    <location>
        <begin position="275"/>
        <end position="296"/>
    </location>
</feature>
<evidence type="ECO:0000256" key="1">
    <source>
        <dbReference type="SAM" id="MobiDB-lite"/>
    </source>
</evidence>
<feature type="transmembrane region" description="Helical" evidence="2">
    <location>
        <begin position="96"/>
        <end position="114"/>
    </location>
</feature>
<dbReference type="RefSeq" id="WP_122325885.1">
    <property type="nucleotide sequence ID" value="NZ_RBSH01000061.1"/>
</dbReference>
<evidence type="ECO:0000313" key="5">
    <source>
        <dbReference type="Proteomes" id="UP000272613"/>
    </source>
</evidence>
<dbReference type="Pfam" id="PF13098">
    <property type="entry name" value="Thioredoxin_2"/>
    <property type="match status" value="1"/>
</dbReference>
<dbReference type="Gene3D" id="3.40.30.10">
    <property type="entry name" value="Glutaredoxin"/>
    <property type="match status" value="1"/>
</dbReference>
<dbReference type="EMBL" id="RBSH01000061">
    <property type="protein sequence ID" value="RMS04858.1"/>
    <property type="molecule type" value="Genomic_DNA"/>
</dbReference>
<dbReference type="InterPro" id="IPR036249">
    <property type="entry name" value="Thioredoxin-like_sf"/>
</dbReference>
<accession>A0AB37QTE1</accession>
<keyword evidence="2" id="KW-0812">Transmembrane</keyword>
<name>A0AB37QTE1_9PSED</name>
<keyword evidence="2" id="KW-0472">Membrane</keyword>
<feature type="region of interest" description="Disordered" evidence="1">
    <location>
        <begin position="133"/>
        <end position="166"/>
    </location>
</feature>
<evidence type="ECO:0000313" key="4">
    <source>
        <dbReference type="EMBL" id="RMS04858.1"/>
    </source>
</evidence>
<gene>
    <name evidence="4" type="ORF">ALP74_100588</name>
</gene>
<dbReference type="Proteomes" id="UP000272613">
    <property type="component" value="Unassembled WGS sequence"/>
</dbReference>
<dbReference type="SUPFAM" id="SSF52833">
    <property type="entry name" value="Thioredoxin-like"/>
    <property type="match status" value="1"/>
</dbReference>
<comment type="caution">
    <text evidence="4">The sequence shown here is derived from an EMBL/GenBank/DDBJ whole genome shotgun (WGS) entry which is preliminary data.</text>
</comment>
<protein>
    <submittedName>
        <fullName evidence="4">TrbB protein</fullName>
    </submittedName>
</protein>
<feature type="compositionally biased region" description="Basic and acidic residues" evidence="1">
    <location>
        <begin position="277"/>
        <end position="296"/>
    </location>
</feature>
<keyword evidence="2" id="KW-1133">Transmembrane helix</keyword>
<evidence type="ECO:0000256" key="2">
    <source>
        <dbReference type="SAM" id="Phobius"/>
    </source>
</evidence>
<dbReference type="InterPro" id="IPR012336">
    <property type="entry name" value="Thioredoxin-like_fold"/>
</dbReference>
<proteinExistence type="predicted"/>
<reference evidence="4 5" key="1">
    <citation type="submission" date="2018-08" db="EMBL/GenBank/DDBJ databases">
        <title>Recombination of ecologically and evolutionarily significant loci maintains genetic cohesion in the Pseudomonas syringae species complex.</title>
        <authorList>
            <person name="Dillon M."/>
            <person name="Thakur S."/>
            <person name="Almeida R.N.D."/>
            <person name="Weir B.S."/>
            <person name="Guttman D.S."/>
        </authorList>
    </citation>
    <scope>NUCLEOTIDE SEQUENCE [LARGE SCALE GENOMIC DNA]</scope>
    <source>
        <strain evidence="4 5">ICMP 5019</strain>
    </source>
</reference>